<dbReference type="InterPro" id="IPR000742">
    <property type="entry name" value="EGF"/>
</dbReference>
<dbReference type="GO" id="GO:0005112">
    <property type="term" value="F:Notch binding"/>
    <property type="evidence" value="ECO:0007669"/>
    <property type="project" value="TreeGrafter"/>
</dbReference>
<keyword evidence="9" id="KW-1185">Reference proteome</keyword>
<dbReference type="GO" id="GO:0005509">
    <property type="term" value="F:calcium ion binding"/>
    <property type="evidence" value="ECO:0007669"/>
    <property type="project" value="InterPro"/>
</dbReference>
<dbReference type="SMART" id="SM00179">
    <property type="entry name" value="EGF_CA"/>
    <property type="match status" value="3"/>
</dbReference>
<evidence type="ECO:0000256" key="2">
    <source>
        <dbReference type="ARBA" id="ARBA00022729"/>
    </source>
</evidence>
<protein>
    <recommendedName>
        <fullName evidence="7">EGF-like domain-containing protein</fullName>
    </recommendedName>
</protein>
<organism evidence="8 9">
    <name type="scientific">Pomacea canaliculata</name>
    <name type="common">Golden apple snail</name>
    <dbReference type="NCBI Taxonomy" id="400727"/>
    <lineage>
        <taxon>Eukaryota</taxon>
        <taxon>Metazoa</taxon>
        <taxon>Spiralia</taxon>
        <taxon>Lophotrochozoa</taxon>
        <taxon>Mollusca</taxon>
        <taxon>Gastropoda</taxon>
        <taxon>Caenogastropoda</taxon>
        <taxon>Architaenioglossa</taxon>
        <taxon>Ampullarioidea</taxon>
        <taxon>Ampullariidae</taxon>
        <taxon>Pomacea</taxon>
    </lineage>
</organism>
<keyword evidence="5" id="KW-0325">Glycoprotein</keyword>
<dbReference type="FunFam" id="2.10.25.10:FF:000173">
    <property type="entry name" value="Neurogenic locus notch protein 2"/>
    <property type="match status" value="1"/>
</dbReference>
<dbReference type="InterPro" id="IPR001881">
    <property type="entry name" value="EGF-like_Ca-bd_dom"/>
</dbReference>
<evidence type="ECO:0000256" key="4">
    <source>
        <dbReference type="ARBA" id="ARBA00023157"/>
    </source>
</evidence>
<keyword evidence="3" id="KW-0677">Repeat</keyword>
<dbReference type="InterPro" id="IPR013032">
    <property type="entry name" value="EGF-like_CS"/>
</dbReference>
<gene>
    <name evidence="8" type="ORF">C0Q70_02682</name>
</gene>
<dbReference type="SMART" id="SM00181">
    <property type="entry name" value="EGF"/>
    <property type="match status" value="4"/>
</dbReference>
<feature type="disulfide bond" evidence="6">
    <location>
        <begin position="160"/>
        <end position="169"/>
    </location>
</feature>
<feature type="domain" description="EGF-like" evidence="7">
    <location>
        <begin position="53"/>
        <end position="89"/>
    </location>
</feature>
<feature type="disulfide bond" evidence="6">
    <location>
        <begin position="117"/>
        <end position="126"/>
    </location>
</feature>
<dbReference type="SUPFAM" id="SSF57196">
    <property type="entry name" value="EGF/Laminin"/>
    <property type="match status" value="4"/>
</dbReference>
<evidence type="ECO:0000259" key="7">
    <source>
        <dbReference type="PROSITE" id="PS50026"/>
    </source>
</evidence>
<feature type="domain" description="EGF-like" evidence="7">
    <location>
        <begin position="192"/>
        <end position="233"/>
    </location>
</feature>
<dbReference type="PRINTS" id="PR00010">
    <property type="entry name" value="EGFBLOOD"/>
</dbReference>
<dbReference type="OrthoDB" id="283575at2759"/>
<dbReference type="GO" id="GO:0007219">
    <property type="term" value="P:Notch signaling pathway"/>
    <property type="evidence" value="ECO:0007669"/>
    <property type="project" value="TreeGrafter"/>
</dbReference>
<evidence type="ECO:0000256" key="6">
    <source>
        <dbReference type="PROSITE-ProRule" id="PRU00076"/>
    </source>
</evidence>
<evidence type="ECO:0000313" key="8">
    <source>
        <dbReference type="EMBL" id="PVD35719.1"/>
    </source>
</evidence>
<dbReference type="AlphaFoldDB" id="A0A2T7PQM0"/>
<dbReference type="Gene3D" id="2.10.25.10">
    <property type="entry name" value="Laminin"/>
    <property type="match status" value="4"/>
</dbReference>
<comment type="caution">
    <text evidence="8">The sequence shown here is derived from an EMBL/GenBank/DDBJ whole genome shotgun (WGS) entry which is preliminary data.</text>
</comment>
<keyword evidence="2" id="KW-0732">Signal</keyword>
<dbReference type="PROSITE" id="PS01186">
    <property type="entry name" value="EGF_2"/>
    <property type="match status" value="3"/>
</dbReference>
<dbReference type="PANTHER" id="PTHR12916:SF4">
    <property type="entry name" value="UNINFLATABLE, ISOFORM C"/>
    <property type="match status" value="1"/>
</dbReference>
<evidence type="ECO:0000256" key="3">
    <source>
        <dbReference type="ARBA" id="ARBA00022737"/>
    </source>
</evidence>
<feature type="domain" description="EGF-like" evidence="7">
    <location>
        <begin position="91"/>
        <end position="127"/>
    </location>
</feature>
<dbReference type="Proteomes" id="UP000245119">
    <property type="component" value="Linkage Group LG2"/>
</dbReference>
<evidence type="ECO:0000313" key="9">
    <source>
        <dbReference type="Proteomes" id="UP000245119"/>
    </source>
</evidence>
<sequence length="286" mass="29391">MVAPATGQLLPLCANVVTAGVEIGVKPKSGPATPVSTVEPVTEQRPHSCETAKTNYCKLSPCNNGGTCVETSSGFICKCAPGFGGDLCGQTVTPCGPSVCLNGGLCLSDGANYYCSCPALYGGATCGVPRDPCTTQQLPCSGHGQCRHKDFTPYGYECICYSGYSGDTCSGLTPNTFTCVCPRGYAGLTCEEQDACADQPCLHGGTCTNNLLGLASSSFTCTCTPGFSGDRCQNSAVTPSNTCNGVVVCLNGGTCVISPDGNSYSCQYVSTISWRFGMTKSIVSIL</sequence>
<dbReference type="EMBL" id="PZQS01000002">
    <property type="protein sequence ID" value="PVD35719.1"/>
    <property type="molecule type" value="Genomic_DNA"/>
</dbReference>
<dbReference type="Pfam" id="PF00008">
    <property type="entry name" value="EGF"/>
    <property type="match status" value="2"/>
</dbReference>
<evidence type="ECO:0000256" key="5">
    <source>
        <dbReference type="ARBA" id="ARBA00023180"/>
    </source>
</evidence>
<keyword evidence="1 6" id="KW-0245">EGF-like domain</keyword>
<keyword evidence="4 6" id="KW-1015">Disulfide bond</keyword>
<name>A0A2T7PQM0_POMCA</name>
<comment type="caution">
    <text evidence="6">Lacks conserved residue(s) required for the propagation of feature annotation.</text>
</comment>
<dbReference type="STRING" id="400727.A0A2T7PQM0"/>
<dbReference type="PROSITE" id="PS00022">
    <property type="entry name" value="EGF_1"/>
    <property type="match status" value="4"/>
</dbReference>
<dbReference type="PROSITE" id="PS50026">
    <property type="entry name" value="EGF_3"/>
    <property type="match status" value="4"/>
</dbReference>
<feature type="disulfide bond" evidence="6">
    <location>
        <begin position="79"/>
        <end position="88"/>
    </location>
</feature>
<feature type="disulfide bond" evidence="6">
    <location>
        <begin position="223"/>
        <end position="232"/>
    </location>
</feature>
<dbReference type="CDD" id="cd00054">
    <property type="entry name" value="EGF_CA"/>
    <property type="match status" value="2"/>
</dbReference>
<dbReference type="PANTHER" id="PTHR12916">
    <property type="entry name" value="CYTOCHROME C OXIDASE POLYPEPTIDE VIC-2"/>
    <property type="match status" value="1"/>
</dbReference>
<reference evidence="8 9" key="1">
    <citation type="submission" date="2018-04" db="EMBL/GenBank/DDBJ databases">
        <title>The genome of golden apple snail Pomacea canaliculata provides insight into stress tolerance and invasive adaptation.</title>
        <authorList>
            <person name="Liu C."/>
            <person name="Liu B."/>
            <person name="Ren Y."/>
            <person name="Zhang Y."/>
            <person name="Wang H."/>
            <person name="Li S."/>
            <person name="Jiang F."/>
            <person name="Yin L."/>
            <person name="Zhang G."/>
            <person name="Qian W."/>
            <person name="Fan W."/>
        </authorList>
    </citation>
    <scope>NUCLEOTIDE SEQUENCE [LARGE SCALE GENOMIC DNA]</scope>
    <source>
        <strain evidence="8">SZHN2017</strain>
        <tissue evidence="8">Muscle</tissue>
    </source>
</reference>
<evidence type="ECO:0000256" key="1">
    <source>
        <dbReference type="ARBA" id="ARBA00022536"/>
    </source>
</evidence>
<dbReference type="Pfam" id="PF12661">
    <property type="entry name" value="hEGF"/>
    <property type="match status" value="2"/>
</dbReference>
<accession>A0A2T7PQM0</accession>
<dbReference type="FunFam" id="2.10.25.10:FF:000255">
    <property type="entry name" value="Sushi, nidogen and EGF-like domains 1"/>
    <property type="match status" value="1"/>
</dbReference>
<proteinExistence type="predicted"/>
<feature type="domain" description="EGF-like" evidence="7">
    <location>
        <begin position="129"/>
        <end position="170"/>
    </location>
</feature>